<feature type="compositionally biased region" description="Low complexity" evidence="1">
    <location>
        <begin position="1424"/>
        <end position="1436"/>
    </location>
</feature>
<feature type="region of interest" description="Disordered" evidence="1">
    <location>
        <begin position="128"/>
        <end position="148"/>
    </location>
</feature>
<dbReference type="Gene3D" id="3.40.50.300">
    <property type="entry name" value="P-loop containing nucleotide triphosphate hydrolases"/>
    <property type="match status" value="1"/>
</dbReference>
<feature type="region of interest" description="Disordered" evidence="1">
    <location>
        <begin position="563"/>
        <end position="586"/>
    </location>
</feature>
<dbReference type="SUPFAM" id="SSF52540">
    <property type="entry name" value="P-loop containing nucleoside triphosphate hydrolases"/>
    <property type="match status" value="1"/>
</dbReference>
<dbReference type="EMBL" id="JABBWE010000002">
    <property type="protein sequence ID" value="KAG1806804.1"/>
    <property type="molecule type" value="Genomic_DNA"/>
</dbReference>
<name>A0A9P7DZG8_9AGAM</name>
<dbReference type="OrthoDB" id="9996895at2759"/>
<feature type="compositionally biased region" description="Polar residues" evidence="1">
    <location>
        <begin position="97"/>
        <end position="115"/>
    </location>
</feature>
<sequence>MTEKRQSRVTRSTRAKQASAQKTLHDLFQKDDETKHSEEDSKELDGANASSSIHPVDIIVIDDEPTPPRPKAPRRAIRDSVRQNHIQAVKLFPIFGTPSTTPMQSAHSNSTTASRDTGGDILIEVSEDEHPPSSHQCSSSPPEMNSLHPSPSITVLSCIEDIDVPNNRYNISLVQATAPTSRIYVPGDVHPPVKRQVLLGDMTPDAPYPNKETQHVRGPQNTFSPSSEPPKRHKRNPPDTTDDVSLGFLSSLSQGYQDPPLQQSIFLRIPSQSEREDYIGIDGPRDAAYYPTISRFLDGEDYANRTASGPPQQEIWTTRFRPRKADEVLGNESRALYIRDWLKALEIRLHATNSPPAKSSASVTGRRKVKPDPPDRAPKRPRVIRAVAKKRGRKRRKLDSEDELDAFIACSEDEDDMILDAPEEETDANDFNFCQRTLAHLQRKDHFRLLEQRPPTSDIGIDNIPTIPNYQSSDANFTDTLTNTLIITGPPGCGKSAAVYACADELGWEVFEVYPGIGRRSGANLDNLVGDVGKNHLIQQTRPKYRTAAAQCDTRASAALSTFFPKTGKANPKPSPTDSDTEHPSDVDTHVLVDAASESLQDTVEPPVTVDERVGSSKTNGPAKPSATARQSLILLEEVDILFKEDAGFWPAVVDLIKECRRPVIMTCNDIKLVPVADLPLQSVLTFQPCPSEPAVTFLQCLCATQGYAIPRDKLTQLYETTYIVQSMDLPDAPLNPRTEPLPPPDLRRSITQLQLICTDATHEAKVPQEAQGAAENIPSLPMTISAQSSADVSETSTEELWRWVSTYTDCVSYTDSYLCRAPLDGREALSYNLSESLLDDELGHAILIRPSHVSDTRDGLAFYHNDELIVQDAIHLSRGKHEVLGAIPITTSINPAASGSNTDMETRLFRARVEHQAQMLTALQDIVQPPAPLMPQSSVYLDYIPWVRFMVNVDDILERLAWDEMEKVKSGRLTRNSMKARHIRTIDLREDQHQALICRLLTTLQHPIYTGIMPAFTTTATIKHVNLFSQPKDNTDGTPALKDVSRHSPLISLPPLDYLQQHRRGSITDPSLHAASANSSAASRHIDGIDFASRAIIHVRPRPAANYTFGDGGGSMHNSESSSKQMRKILRSPSTEWEPAKGIAPLQTSLPPNGGTKTTDHMNVDSSNEKQSPRVNTRQADDSDHSSRRQSIANSSDSQMPHGTKRKTSTYREADTSDDTDSQLVGPGVPSPMNIDSEGRAQKRRGSTIEMSRIAQLSIYDQRRHSVHSGAIASRAGTGVSGGNGHWWLNERRDSLPPSFPNGTTSGYPSALSGDQPHGRPAAPSTPGSMATFAWSAAQHPDGSQDPNIQHHPRSFETQPMQMTMMPPMTFPPDRRMSVPESSTSTIGPTRNIRSRSRPPSRQLRENSQTVTPAVGPAPPAEEPCSAPSPSSSLKPPKEPGSTPYSRSPELRVSHKLAERKRRKEMKDLFDELRDQLPADRGMKASKWEILSKAIDFVTNLKQSHQDMVREIEMLRHELESMRQGIPSFGPGAPPHAMVYGQGAPVTGPYPPPPGAISHPPPHTHQQPPHPPQPRPPSSENPYPTAPTTLSSAPAGAPPAPTTNGVASIPTNKSEVQPM</sequence>
<dbReference type="GO" id="GO:0046983">
    <property type="term" value="F:protein dimerization activity"/>
    <property type="evidence" value="ECO:0007669"/>
    <property type="project" value="InterPro"/>
</dbReference>
<feature type="region of interest" description="Disordered" evidence="1">
    <location>
        <begin position="1"/>
        <end position="77"/>
    </location>
</feature>
<dbReference type="InterPro" id="IPR011598">
    <property type="entry name" value="bHLH_dom"/>
</dbReference>
<dbReference type="SMART" id="SM00353">
    <property type="entry name" value="HLH"/>
    <property type="match status" value="1"/>
</dbReference>
<dbReference type="Proteomes" id="UP000719766">
    <property type="component" value="Unassembled WGS sequence"/>
</dbReference>
<gene>
    <name evidence="3" type="ORF">HD556DRAFT_1261034</name>
</gene>
<proteinExistence type="predicted"/>
<comment type="caution">
    <text evidence="3">The sequence shown here is derived from an EMBL/GenBank/DDBJ whole genome shotgun (WGS) entry which is preliminary data.</text>
</comment>
<accession>A0A9P7DZG8</accession>
<feature type="compositionally biased region" description="Low complexity" evidence="1">
    <location>
        <begin position="133"/>
        <end position="142"/>
    </location>
</feature>
<dbReference type="Pfam" id="PF00010">
    <property type="entry name" value="HLH"/>
    <property type="match status" value="1"/>
</dbReference>
<protein>
    <recommendedName>
        <fullName evidence="2">BHLH domain-containing protein</fullName>
    </recommendedName>
</protein>
<dbReference type="SUPFAM" id="SSF47459">
    <property type="entry name" value="HLH, helix-loop-helix DNA-binding domain"/>
    <property type="match status" value="1"/>
</dbReference>
<feature type="compositionally biased region" description="Polar residues" evidence="1">
    <location>
        <begin position="1605"/>
        <end position="1620"/>
    </location>
</feature>
<feature type="compositionally biased region" description="Polar residues" evidence="1">
    <location>
        <begin position="248"/>
        <end position="257"/>
    </location>
</feature>
<dbReference type="InterPro" id="IPR027417">
    <property type="entry name" value="P-loop_NTPase"/>
</dbReference>
<feature type="region of interest" description="Disordered" evidence="1">
    <location>
        <begin position="1108"/>
        <end position="1251"/>
    </location>
</feature>
<feature type="compositionally biased region" description="Low complexity" evidence="1">
    <location>
        <begin position="1359"/>
        <end position="1369"/>
    </location>
</feature>
<organism evidence="3 4">
    <name type="scientific">Suillus plorans</name>
    <dbReference type="NCBI Taxonomy" id="116603"/>
    <lineage>
        <taxon>Eukaryota</taxon>
        <taxon>Fungi</taxon>
        <taxon>Dikarya</taxon>
        <taxon>Basidiomycota</taxon>
        <taxon>Agaricomycotina</taxon>
        <taxon>Agaricomycetes</taxon>
        <taxon>Agaricomycetidae</taxon>
        <taxon>Boletales</taxon>
        <taxon>Suillineae</taxon>
        <taxon>Suillaceae</taxon>
        <taxon>Suillus</taxon>
    </lineage>
</organism>
<keyword evidence="4" id="KW-1185">Reference proteome</keyword>
<feature type="compositionally biased region" description="Low complexity" evidence="1">
    <location>
        <begin position="1583"/>
        <end position="1596"/>
    </location>
</feature>
<feature type="compositionally biased region" description="Basic and acidic residues" evidence="1">
    <location>
        <begin position="1159"/>
        <end position="1173"/>
    </location>
</feature>
<feature type="compositionally biased region" description="Polar residues" evidence="1">
    <location>
        <begin position="1147"/>
        <end position="1158"/>
    </location>
</feature>
<feature type="domain" description="BHLH" evidence="2">
    <location>
        <begin position="1451"/>
        <end position="1502"/>
    </location>
</feature>
<dbReference type="GO" id="GO:0003677">
    <property type="term" value="F:DNA binding"/>
    <property type="evidence" value="ECO:0007669"/>
    <property type="project" value="TreeGrafter"/>
</dbReference>
<feature type="region of interest" description="Disordered" evidence="1">
    <location>
        <begin position="1529"/>
        <end position="1620"/>
    </location>
</feature>
<dbReference type="PROSITE" id="PS50888">
    <property type="entry name" value="BHLH"/>
    <property type="match status" value="1"/>
</dbReference>
<dbReference type="Gene3D" id="4.10.280.10">
    <property type="entry name" value="Helix-loop-helix DNA-binding domain"/>
    <property type="match status" value="1"/>
</dbReference>
<dbReference type="RefSeq" id="XP_041167275.1">
    <property type="nucleotide sequence ID" value="XM_041299047.1"/>
</dbReference>
<dbReference type="GO" id="GO:0005634">
    <property type="term" value="C:nucleus"/>
    <property type="evidence" value="ECO:0007669"/>
    <property type="project" value="TreeGrafter"/>
</dbReference>
<dbReference type="InterPro" id="IPR040106">
    <property type="entry name" value="Esc1_bHLHzip"/>
</dbReference>
<dbReference type="GeneID" id="64592811"/>
<feature type="region of interest" description="Disordered" evidence="1">
    <location>
        <begin position="199"/>
        <end position="257"/>
    </location>
</feature>
<dbReference type="InterPro" id="IPR036638">
    <property type="entry name" value="HLH_DNA-bd_sf"/>
</dbReference>
<evidence type="ECO:0000313" key="3">
    <source>
        <dbReference type="EMBL" id="KAG1806804.1"/>
    </source>
</evidence>
<feature type="compositionally biased region" description="Polar residues" evidence="1">
    <location>
        <begin position="353"/>
        <end position="363"/>
    </location>
</feature>
<evidence type="ECO:0000313" key="4">
    <source>
        <dbReference type="Proteomes" id="UP000719766"/>
    </source>
</evidence>
<feature type="region of interest" description="Disordered" evidence="1">
    <location>
        <begin position="95"/>
        <end position="116"/>
    </location>
</feature>
<feature type="compositionally biased region" description="Basic and acidic residues" evidence="1">
    <location>
        <begin position="23"/>
        <end position="45"/>
    </location>
</feature>
<feature type="region of interest" description="Disordered" evidence="1">
    <location>
        <begin position="598"/>
        <end position="627"/>
    </location>
</feature>
<feature type="compositionally biased region" description="Polar residues" evidence="1">
    <location>
        <begin position="1381"/>
        <end position="1390"/>
    </location>
</feature>
<evidence type="ECO:0000259" key="2">
    <source>
        <dbReference type="PROSITE" id="PS50888"/>
    </source>
</evidence>
<dbReference type="CDD" id="cd19690">
    <property type="entry name" value="bHLHzip_spESC1_like"/>
    <property type="match status" value="1"/>
</dbReference>
<dbReference type="PANTHER" id="PTHR23389">
    <property type="entry name" value="CHROMOSOME TRANSMISSION FIDELITY FACTOR 18"/>
    <property type="match status" value="1"/>
</dbReference>
<reference evidence="3" key="1">
    <citation type="journal article" date="2020" name="New Phytol.">
        <title>Comparative genomics reveals dynamic genome evolution in host specialist ectomycorrhizal fungi.</title>
        <authorList>
            <person name="Lofgren L.A."/>
            <person name="Nguyen N.H."/>
            <person name="Vilgalys R."/>
            <person name="Ruytinx J."/>
            <person name="Liao H.L."/>
            <person name="Branco S."/>
            <person name="Kuo A."/>
            <person name="LaButti K."/>
            <person name="Lipzen A."/>
            <person name="Andreopoulos W."/>
            <person name="Pangilinan J."/>
            <person name="Riley R."/>
            <person name="Hundley H."/>
            <person name="Na H."/>
            <person name="Barry K."/>
            <person name="Grigoriev I.V."/>
            <person name="Stajich J.E."/>
            <person name="Kennedy P.G."/>
        </authorList>
    </citation>
    <scope>NUCLEOTIDE SEQUENCE</scope>
    <source>
        <strain evidence="3">S12</strain>
    </source>
</reference>
<feature type="compositionally biased region" description="Polar residues" evidence="1">
    <location>
        <begin position="1190"/>
        <end position="1202"/>
    </location>
</feature>
<dbReference type="PANTHER" id="PTHR23389:SF21">
    <property type="entry name" value="ATPASE FAMILY AAA DOMAIN-CONTAINING PROTEIN 5"/>
    <property type="match status" value="1"/>
</dbReference>
<feature type="compositionally biased region" description="Pro residues" evidence="1">
    <location>
        <begin position="1549"/>
        <end position="1580"/>
    </location>
</feature>
<feature type="region of interest" description="Disordered" evidence="1">
    <location>
        <begin position="353"/>
        <end position="380"/>
    </location>
</feature>
<feature type="region of interest" description="Disordered" evidence="1">
    <location>
        <begin position="1271"/>
        <end position="1461"/>
    </location>
</feature>
<evidence type="ECO:0000256" key="1">
    <source>
        <dbReference type="SAM" id="MobiDB-lite"/>
    </source>
</evidence>